<evidence type="ECO:0000256" key="8">
    <source>
        <dbReference type="SAM" id="Phobius"/>
    </source>
</evidence>
<dbReference type="EC" id="3.4.21.105" evidence="10"/>
<dbReference type="SUPFAM" id="SSF144091">
    <property type="entry name" value="Rhomboid-like"/>
    <property type="match status" value="1"/>
</dbReference>
<sequence length="370" mass="39284">MTKPASSRPPALTDLMRSPARTVPVVTTLVAINVLVFLAMLLAGAGWWHSPNEVQLAWGANFGPATQDGQWWRMVTAMFVHRGVVHLAVNMWALWDAGRLVERLLGPWRLLLLYLGSGIVGNLLPLVVQGNQAVSGGASGAVFSLYGALLAFLWRERRQVEAGEFKWLFGGALAFSGLMLGLGQVIPSINNAAHAGGFAAGVLIGSLLARPWTAQSPSTLRLQWAAGLTLVLVVAGLVWKLPAPAYLLGEELKARESIAEFLQEDQRISQRWGSLLQSGPGNGQTFEQLAGRIDAEVTAGYERSFDELAAATPGGAAPSAKALEALQAYAAQRAEAARALSQELRSGDPQAIEDALSKAKAKAPKPAKGS</sequence>
<feature type="transmembrane region" description="Helical" evidence="8">
    <location>
        <begin position="134"/>
        <end position="155"/>
    </location>
</feature>
<evidence type="ECO:0000313" key="10">
    <source>
        <dbReference type="EMBL" id="MDR7304891.1"/>
    </source>
</evidence>
<dbReference type="PANTHER" id="PTHR43731:SF14">
    <property type="entry name" value="PRESENILIN-ASSOCIATED RHOMBOID-LIKE PROTEIN, MITOCHONDRIAL"/>
    <property type="match status" value="1"/>
</dbReference>
<evidence type="ECO:0000256" key="2">
    <source>
        <dbReference type="ARBA" id="ARBA00009045"/>
    </source>
</evidence>
<evidence type="ECO:0000256" key="1">
    <source>
        <dbReference type="ARBA" id="ARBA00004141"/>
    </source>
</evidence>
<dbReference type="Proteomes" id="UP001268089">
    <property type="component" value="Unassembled WGS sequence"/>
</dbReference>
<feature type="compositionally biased region" description="Basic residues" evidence="7">
    <location>
        <begin position="359"/>
        <end position="370"/>
    </location>
</feature>
<feature type="domain" description="Peptidase S54 rhomboid" evidence="9">
    <location>
        <begin position="69"/>
        <end position="210"/>
    </location>
</feature>
<reference evidence="10 11" key="1">
    <citation type="submission" date="2023-07" db="EMBL/GenBank/DDBJ databases">
        <title>Sorghum-associated microbial communities from plants grown in Nebraska, USA.</title>
        <authorList>
            <person name="Schachtman D."/>
        </authorList>
    </citation>
    <scope>NUCLEOTIDE SEQUENCE [LARGE SCALE GENOMIC DNA]</scope>
    <source>
        <strain evidence="10 11">BE308</strain>
    </source>
</reference>
<evidence type="ECO:0000256" key="4">
    <source>
        <dbReference type="ARBA" id="ARBA00022801"/>
    </source>
</evidence>
<comment type="caution">
    <text evidence="10">The sequence shown here is derived from an EMBL/GenBank/DDBJ whole genome shotgun (WGS) entry which is preliminary data.</text>
</comment>
<feature type="transmembrane region" description="Helical" evidence="8">
    <location>
        <begin position="167"/>
        <end position="186"/>
    </location>
</feature>
<dbReference type="RefSeq" id="WP_310338449.1">
    <property type="nucleotide sequence ID" value="NZ_JAVDXO010000001.1"/>
</dbReference>
<evidence type="ECO:0000256" key="6">
    <source>
        <dbReference type="ARBA" id="ARBA00023136"/>
    </source>
</evidence>
<evidence type="ECO:0000256" key="5">
    <source>
        <dbReference type="ARBA" id="ARBA00022989"/>
    </source>
</evidence>
<keyword evidence="3 8" id="KW-0812">Transmembrane</keyword>
<dbReference type="InterPro" id="IPR022764">
    <property type="entry name" value="Peptidase_S54_rhomboid_dom"/>
</dbReference>
<proteinExistence type="inferred from homology"/>
<feature type="transmembrane region" description="Helical" evidence="8">
    <location>
        <begin position="192"/>
        <end position="210"/>
    </location>
</feature>
<evidence type="ECO:0000259" key="9">
    <source>
        <dbReference type="Pfam" id="PF01694"/>
    </source>
</evidence>
<keyword evidence="11" id="KW-1185">Reference proteome</keyword>
<keyword evidence="10" id="KW-0645">Protease</keyword>
<feature type="transmembrane region" description="Helical" evidence="8">
    <location>
        <begin position="222"/>
        <end position="239"/>
    </location>
</feature>
<keyword evidence="5 8" id="KW-1133">Transmembrane helix</keyword>
<keyword evidence="6 8" id="KW-0472">Membrane</keyword>
<dbReference type="GO" id="GO:0008233">
    <property type="term" value="F:peptidase activity"/>
    <property type="evidence" value="ECO:0007669"/>
    <property type="project" value="UniProtKB-KW"/>
</dbReference>
<evidence type="ECO:0000313" key="11">
    <source>
        <dbReference type="Proteomes" id="UP001268089"/>
    </source>
</evidence>
<dbReference type="Pfam" id="PF01694">
    <property type="entry name" value="Rhomboid"/>
    <property type="match status" value="1"/>
</dbReference>
<keyword evidence="4 10" id="KW-0378">Hydrolase</keyword>
<gene>
    <name evidence="10" type="ORF">J2X15_000157</name>
</gene>
<name>A0ABU1ZK02_9BURK</name>
<organism evidence="10 11">
    <name type="scientific">Rhodoferax saidenbachensis</name>
    <dbReference type="NCBI Taxonomy" id="1484693"/>
    <lineage>
        <taxon>Bacteria</taxon>
        <taxon>Pseudomonadati</taxon>
        <taxon>Pseudomonadota</taxon>
        <taxon>Betaproteobacteria</taxon>
        <taxon>Burkholderiales</taxon>
        <taxon>Comamonadaceae</taxon>
        <taxon>Rhodoferax</taxon>
    </lineage>
</organism>
<dbReference type="InterPro" id="IPR050925">
    <property type="entry name" value="Rhomboid_protease_S54"/>
</dbReference>
<dbReference type="Gene3D" id="1.20.1540.10">
    <property type="entry name" value="Rhomboid-like"/>
    <property type="match status" value="1"/>
</dbReference>
<comment type="similarity">
    <text evidence="2">Belongs to the peptidase S54 family.</text>
</comment>
<feature type="transmembrane region" description="Helical" evidence="8">
    <location>
        <begin position="25"/>
        <end position="48"/>
    </location>
</feature>
<feature type="transmembrane region" description="Helical" evidence="8">
    <location>
        <begin position="71"/>
        <end position="95"/>
    </location>
</feature>
<evidence type="ECO:0000256" key="3">
    <source>
        <dbReference type="ARBA" id="ARBA00022692"/>
    </source>
</evidence>
<feature type="region of interest" description="Disordered" evidence="7">
    <location>
        <begin position="340"/>
        <end position="370"/>
    </location>
</feature>
<dbReference type="PANTHER" id="PTHR43731">
    <property type="entry name" value="RHOMBOID PROTEASE"/>
    <property type="match status" value="1"/>
</dbReference>
<protein>
    <submittedName>
        <fullName evidence="10">Rhomboid protease GluP</fullName>
        <ecNumber evidence="10">3.4.21.105</ecNumber>
    </submittedName>
</protein>
<comment type="subcellular location">
    <subcellularLocation>
        <location evidence="1">Membrane</location>
        <topology evidence="1">Multi-pass membrane protein</topology>
    </subcellularLocation>
</comment>
<accession>A0ABU1ZK02</accession>
<dbReference type="EMBL" id="JAVDXO010000001">
    <property type="protein sequence ID" value="MDR7304891.1"/>
    <property type="molecule type" value="Genomic_DNA"/>
</dbReference>
<evidence type="ECO:0000256" key="7">
    <source>
        <dbReference type="SAM" id="MobiDB-lite"/>
    </source>
</evidence>
<dbReference type="InterPro" id="IPR035952">
    <property type="entry name" value="Rhomboid-like_sf"/>
</dbReference>
<dbReference type="GO" id="GO:0006508">
    <property type="term" value="P:proteolysis"/>
    <property type="evidence" value="ECO:0007669"/>
    <property type="project" value="UniProtKB-KW"/>
</dbReference>
<feature type="transmembrane region" description="Helical" evidence="8">
    <location>
        <begin position="107"/>
        <end position="128"/>
    </location>
</feature>